<dbReference type="PANTHER" id="PTHR46284">
    <property type="entry name" value="PROTEIN KINESIN LIGHT CHAIN-RELATED 3"/>
    <property type="match status" value="1"/>
</dbReference>
<comment type="caution">
    <text evidence="1">The sequence shown here is derived from an EMBL/GenBank/DDBJ whole genome shotgun (WGS) entry which is preliminary data.</text>
</comment>
<reference evidence="1" key="1">
    <citation type="submission" date="2019-09" db="EMBL/GenBank/DDBJ databases">
        <title>Draft genome information of white flower Hibiscus syriacus.</title>
        <authorList>
            <person name="Kim Y.-M."/>
        </authorList>
    </citation>
    <scope>NUCLEOTIDE SEQUENCE [LARGE SCALE GENOMIC DNA]</scope>
    <source>
        <strain evidence="1">YM2019G1</strain>
    </source>
</reference>
<gene>
    <name evidence="1" type="ORF">F3Y22_tig00000329pilonHSYRG00071</name>
</gene>
<name>A0A6A3D5I8_HIBSY</name>
<dbReference type="Gene3D" id="1.25.40.10">
    <property type="entry name" value="Tetratricopeptide repeat domain"/>
    <property type="match status" value="1"/>
</dbReference>
<proteinExistence type="predicted"/>
<keyword evidence="2" id="KW-1185">Reference proteome</keyword>
<dbReference type="EMBL" id="VEPZ02000031">
    <property type="protein sequence ID" value="KAE8735814.1"/>
    <property type="molecule type" value="Genomic_DNA"/>
</dbReference>
<accession>A0A6A3D5I8</accession>
<evidence type="ECO:0000313" key="2">
    <source>
        <dbReference type="Proteomes" id="UP000436088"/>
    </source>
</evidence>
<dbReference type="Pfam" id="PF13424">
    <property type="entry name" value="TPR_12"/>
    <property type="match status" value="1"/>
</dbReference>
<organism evidence="1 2">
    <name type="scientific">Hibiscus syriacus</name>
    <name type="common">Rose of Sharon</name>
    <dbReference type="NCBI Taxonomy" id="106335"/>
    <lineage>
        <taxon>Eukaryota</taxon>
        <taxon>Viridiplantae</taxon>
        <taxon>Streptophyta</taxon>
        <taxon>Embryophyta</taxon>
        <taxon>Tracheophyta</taxon>
        <taxon>Spermatophyta</taxon>
        <taxon>Magnoliopsida</taxon>
        <taxon>eudicotyledons</taxon>
        <taxon>Gunneridae</taxon>
        <taxon>Pentapetalae</taxon>
        <taxon>rosids</taxon>
        <taxon>malvids</taxon>
        <taxon>Malvales</taxon>
        <taxon>Malvaceae</taxon>
        <taxon>Malvoideae</taxon>
        <taxon>Hibiscus</taxon>
    </lineage>
</organism>
<protein>
    <submittedName>
        <fullName evidence="1">Uncharacterized protein</fullName>
    </submittedName>
</protein>
<dbReference type="AlphaFoldDB" id="A0A6A3D5I8"/>
<dbReference type="InterPro" id="IPR011990">
    <property type="entry name" value="TPR-like_helical_dom_sf"/>
</dbReference>
<dbReference type="PANTHER" id="PTHR46284:SF5">
    <property type="entry name" value="PROTEIN KINESIN LIGHT CHAIN-RELATED 3"/>
    <property type="match status" value="1"/>
</dbReference>
<sequence>MKIGKGSKLQKEIEDASESWLGNPDIGPLLLKQARDLVSSGDNPSKDLQLTLQAAKSYELCAIEKPSLELVMCLLVTVAIYCGLGQYNEALGDTYAMLGHLDKAITCYTTGLEVVKQVLGETDPSVGETCRFLAEAYVQALQFDEVQKLCQMAFDIHRENGSLTNNFFMLQMSDYI</sequence>
<evidence type="ECO:0000313" key="1">
    <source>
        <dbReference type="EMBL" id="KAE8735814.1"/>
    </source>
</evidence>
<dbReference type="SUPFAM" id="SSF48452">
    <property type="entry name" value="TPR-like"/>
    <property type="match status" value="1"/>
</dbReference>
<dbReference type="Proteomes" id="UP000436088">
    <property type="component" value="Unassembled WGS sequence"/>
</dbReference>